<keyword evidence="1" id="KW-0472">Membrane</keyword>
<dbReference type="Proteomes" id="UP000266723">
    <property type="component" value="Unassembled WGS sequence"/>
</dbReference>
<gene>
    <name evidence="2" type="ORF">DY000_02060146</name>
</gene>
<evidence type="ECO:0000256" key="1">
    <source>
        <dbReference type="SAM" id="Phobius"/>
    </source>
</evidence>
<evidence type="ECO:0000313" key="2">
    <source>
        <dbReference type="EMBL" id="KAF3518101.1"/>
    </source>
</evidence>
<feature type="transmembrane region" description="Helical" evidence="1">
    <location>
        <begin position="27"/>
        <end position="47"/>
    </location>
</feature>
<protein>
    <submittedName>
        <fullName evidence="2">Uncharacterized protein</fullName>
    </submittedName>
</protein>
<proteinExistence type="predicted"/>
<comment type="caution">
    <text evidence="2">The sequence shown here is derived from an EMBL/GenBank/DDBJ whole genome shotgun (WGS) entry which is preliminary data.</text>
</comment>
<keyword evidence="1" id="KW-0812">Transmembrane</keyword>
<dbReference type="EMBL" id="QGKV02001556">
    <property type="protein sequence ID" value="KAF3518101.1"/>
    <property type="molecule type" value="Genomic_DNA"/>
</dbReference>
<sequence>MASLLYWPDLLLPTLSPLSQACLGREFVALPCLLMSLSPLLFTVAFFPSETRSSSTADIVSPLLLIDEI</sequence>
<keyword evidence="3" id="KW-1185">Reference proteome</keyword>
<accession>A0ABQ7AVB5</accession>
<name>A0ABQ7AVB5_BRACR</name>
<evidence type="ECO:0000313" key="3">
    <source>
        <dbReference type="Proteomes" id="UP000266723"/>
    </source>
</evidence>
<organism evidence="2 3">
    <name type="scientific">Brassica cretica</name>
    <name type="common">Mustard</name>
    <dbReference type="NCBI Taxonomy" id="69181"/>
    <lineage>
        <taxon>Eukaryota</taxon>
        <taxon>Viridiplantae</taxon>
        <taxon>Streptophyta</taxon>
        <taxon>Embryophyta</taxon>
        <taxon>Tracheophyta</taxon>
        <taxon>Spermatophyta</taxon>
        <taxon>Magnoliopsida</taxon>
        <taxon>eudicotyledons</taxon>
        <taxon>Gunneridae</taxon>
        <taxon>Pentapetalae</taxon>
        <taxon>rosids</taxon>
        <taxon>malvids</taxon>
        <taxon>Brassicales</taxon>
        <taxon>Brassicaceae</taxon>
        <taxon>Brassiceae</taxon>
        <taxon>Brassica</taxon>
    </lineage>
</organism>
<keyword evidence="1" id="KW-1133">Transmembrane helix</keyword>
<reference evidence="2 3" key="1">
    <citation type="journal article" date="2020" name="BMC Genomics">
        <title>Intraspecific diversification of the crop wild relative Brassica cretica Lam. using demographic model selection.</title>
        <authorList>
            <person name="Kioukis A."/>
            <person name="Michalopoulou V.A."/>
            <person name="Briers L."/>
            <person name="Pirintsos S."/>
            <person name="Studholme D.J."/>
            <person name="Pavlidis P."/>
            <person name="Sarris P.F."/>
        </authorList>
    </citation>
    <scope>NUCLEOTIDE SEQUENCE [LARGE SCALE GENOMIC DNA]</scope>
    <source>
        <strain evidence="3">cv. PFS-1207/04</strain>
    </source>
</reference>